<dbReference type="GO" id="GO:0005198">
    <property type="term" value="F:structural molecule activity"/>
    <property type="evidence" value="ECO:0007669"/>
    <property type="project" value="UniProtKB-UniRule"/>
</dbReference>
<keyword evidence="7 11" id="KW-0653">Protein transport</keyword>
<dbReference type="GO" id="GO:0015031">
    <property type="term" value="P:protein transport"/>
    <property type="evidence" value="ECO:0007669"/>
    <property type="project" value="UniProtKB-UniRule"/>
</dbReference>
<evidence type="ECO:0000256" key="11">
    <source>
        <dbReference type="PIRNR" id="PIRNR016478"/>
    </source>
</evidence>
<dbReference type="STRING" id="205917.A0A4Y9XV32"/>
<dbReference type="PIRSF" id="PIRSF016478">
    <property type="entry name" value="Coatomer_esu"/>
    <property type="match status" value="1"/>
</dbReference>
<comment type="subcellular location">
    <subcellularLocation>
        <location evidence="2">Cytoplasmic vesicle</location>
        <location evidence="2">COPI-coated vesicle membrane</location>
        <topology evidence="2">Peripheral membrane protein</topology>
        <orientation evidence="2">Cytoplasmic side</orientation>
    </subcellularLocation>
    <subcellularLocation>
        <location evidence="1">Golgi apparatus membrane</location>
        <topology evidence="1">Peripheral membrane protein</topology>
        <orientation evidence="1">Cytoplasmic side</orientation>
    </subcellularLocation>
</comment>
<evidence type="ECO:0000256" key="7">
    <source>
        <dbReference type="ARBA" id="ARBA00022927"/>
    </source>
</evidence>
<evidence type="ECO:0000256" key="10">
    <source>
        <dbReference type="ARBA" id="ARBA00023329"/>
    </source>
</evidence>
<dbReference type="Pfam" id="PF04733">
    <property type="entry name" value="Coatomer_E"/>
    <property type="match status" value="1"/>
</dbReference>
<keyword evidence="4 11" id="KW-0813">Transport</keyword>
<dbReference type="Gene3D" id="1.25.40.10">
    <property type="entry name" value="Tetratricopeptide repeat domain"/>
    <property type="match status" value="1"/>
</dbReference>
<accession>A0A4Y9XV32</accession>
<dbReference type="AlphaFoldDB" id="A0A4Y9XV32"/>
<dbReference type="GO" id="GO:0030126">
    <property type="term" value="C:COPI vesicle coat"/>
    <property type="evidence" value="ECO:0007669"/>
    <property type="project" value="TreeGrafter"/>
</dbReference>
<keyword evidence="10 11" id="KW-0968">Cytoplasmic vesicle</keyword>
<dbReference type="GO" id="GO:0000139">
    <property type="term" value="C:Golgi membrane"/>
    <property type="evidence" value="ECO:0007669"/>
    <property type="project" value="UniProtKB-SubCell"/>
</dbReference>
<evidence type="ECO:0000256" key="1">
    <source>
        <dbReference type="ARBA" id="ARBA00004255"/>
    </source>
</evidence>
<proteinExistence type="inferred from homology"/>
<name>A0A4Y9XV32_9AGAM</name>
<keyword evidence="13" id="KW-1185">Reference proteome</keyword>
<dbReference type="OrthoDB" id="310217at2759"/>
<evidence type="ECO:0000256" key="6">
    <source>
        <dbReference type="ARBA" id="ARBA00022892"/>
    </source>
</evidence>
<evidence type="ECO:0000256" key="2">
    <source>
        <dbReference type="ARBA" id="ARBA00004347"/>
    </source>
</evidence>
<gene>
    <name evidence="12" type="ORF">EVG20_g9884</name>
</gene>
<dbReference type="SUPFAM" id="SSF48452">
    <property type="entry name" value="TPR-like"/>
    <property type="match status" value="1"/>
</dbReference>
<comment type="caution">
    <text evidence="12">The sequence shown here is derived from an EMBL/GenBank/DDBJ whole genome shotgun (WGS) entry which is preliminary data.</text>
</comment>
<evidence type="ECO:0000313" key="12">
    <source>
        <dbReference type="EMBL" id="TFY53996.1"/>
    </source>
</evidence>
<keyword evidence="8 11" id="KW-0333">Golgi apparatus</keyword>
<keyword evidence="9 11" id="KW-0472">Membrane</keyword>
<keyword evidence="6 11" id="KW-0931">ER-Golgi transport</keyword>
<evidence type="ECO:0000256" key="4">
    <source>
        <dbReference type="ARBA" id="ARBA00022448"/>
    </source>
</evidence>
<evidence type="ECO:0000313" key="13">
    <source>
        <dbReference type="Proteomes" id="UP000298327"/>
    </source>
</evidence>
<protein>
    <recommendedName>
        <fullName evidence="11">Coatomer subunit epsilon</fullName>
    </recommendedName>
</protein>
<dbReference type="PANTHER" id="PTHR10805:SF0">
    <property type="entry name" value="COATOMER SUBUNIT EPSILON"/>
    <property type="match status" value="1"/>
</dbReference>
<evidence type="ECO:0000256" key="3">
    <source>
        <dbReference type="ARBA" id="ARBA00008827"/>
    </source>
</evidence>
<organism evidence="12 13">
    <name type="scientific">Dentipellis fragilis</name>
    <dbReference type="NCBI Taxonomy" id="205917"/>
    <lineage>
        <taxon>Eukaryota</taxon>
        <taxon>Fungi</taxon>
        <taxon>Dikarya</taxon>
        <taxon>Basidiomycota</taxon>
        <taxon>Agaricomycotina</taxon>
        <taxon>Agaricomycetes</taxon>
        <taxon>Russulales</taxon>
        <taxon>Hericiaceae</taxon>
        <taxon>Dentipellis</taxon>
    </lineage>
</organism>
<reference evidence="12 13" key="1">
    <citation type="submission" date="2019-02" db="EMBL/GenBank/DDBJ databases">
        <title>Genome sequencing of the rare red list fungi Dentipellis fragilis.</title>
        <authorList>
            <person name="Buettner E."/>
            <person name="Kellner H."/>
        </authorList>
    </citation>
    <scope>NUCLEOTIDE SEQUENCE [LARGE SCALE GENOMIC DNA]</scope>
    <source>
        <strain evidence="12 13">DSM 105465</strain>
    </source>
</reference>
<dbReference type="PANTHER" id="PTHR10805">
    <property type="entry name" value="COATOMER SUBUNIT EPSILON"/>
    <property type="match status" value="1"/>
</dbReference>
<evidence type="ECO:0000256" key="9">
    <source>
        <dbReference type="ARBA" id="ARBA00023136"/>
    </source>
</evidence>
<dbReference type="GO" id="GO:0006891">
    <property type="term" value="P:intra-Golgi vesicle-mediated transport"/>
    <property type="evidence" value="ECO:0007669"/>
    <property type="project" value="TreeGrafter"/>
</dbReference>
<evidence type="ECO:0000256" key="8">
    <source>
        <dbReference type="ARBA" id="ARBA00023034"/>
    </source>
</evidence>
<evidence type="ECO:0000256" key="5">
    <source>
        <dbReference type="ARBA" id="ARBA00022490"/>
    </source>
</evidence>
<dbReference type="GO" id="GO:0006888">
    <property type="term" value="P:endoplasmic reticulum to Golgi vesicle-mediated transport"/>
    <property type="evidence" value="ECO:0007669"/>
    <property type="project" value="TreeGrafter"/>
</dbReference>
<comment type="function">
    <text evidence="11">The coatomer is a cytosolic protein complex that binds to dilysine motifs and reversibly associates with Golgi non-clathrin-coated vesicles, which further mediate biosynthetic protein transport from the ER, via the Golgi up to the trans Golgi network. The coatomer complex is required for budding from Golgi membranes, and is essential for the retrograde Golgi-to-ER transport of dilysine-tagged proteins.</text>
</comment>
<dbReference type="Proteomes" id="UP000298327">
    <property type="component" value="Unassembled WGS sequence"/>
</dbReference>
<dbReference type="GO" id="GO:0006890">
    <property type="term" value="P:retrograde vesicle-mediated transport, Golgi to endoplasmic reticulum"/>
    <property type="evidence" value="ECO:0007669"/>
    <property type="project" value="UniProtKB-UniRule"/>
</dbReference>
<dbReference type="EMBL" id="SEOQ01001079">
    <property type="protein sequence ID" value="TFY53996.1"/>
    <property type="molecule type" value="Genomic_DNA"/>
</dbReference>
<sequence>MDSSELYNVKQQFFLGAFKSLVDLTLPDPSSDDYTPILVYKARAHIALDDTKSISTLVPADTENLALKAVSALAKYTSGTDAADPALEELRDLCVEIEGEDADASEREKGLVRVVAGTAFARAGEVEEALETLGAETGTENLEAVAIIVQIYLSIHRPDLARKEFERSKQWAEDDLLLQLIEASIGLVSGKDGYADSSSFFTEQLANPSLSSPHLLTSRGVTRLLRGEIVEAKSDLEEAVAQQGGHEDAETLAASVVAAGLLPGKKGEAEQLWTRLTTEYPTHPLVSAVNEKAEQFDEFAAKYQVPPLAIPTAA</sequence>
<comment type="similarity">
    <text evidence="3 11">Belongs to the COPE family.</text>
</comment>
<dbReference type="InterPro" id="IPR006822">
    <property type="entry name" value="Coatomer_esu"/>
</dbReference>
<dbReference type="InterPro" id="IPR011990">
    <property type="entry name" value="TPR-like_helical_dom_sf"/>
</dbReference>
<keyword evidence="5 11" id="KW-0963">Cytoplasm</keyword>